<evidence type="ECO:0000256" key="3">
    <source>
        <dbReference type="SAM" id="MobiDB-lite"/>
    </source>
</evidence>
<reference evidence="6" key="1">
    <citation type="journal article" date="2017" name="Front. Plant Sci.">
        <title>Climate Clever Clovers: New Paradigm to Reduce the Environmental Footprint of Ruminants by Breeding Low Methanogenic Forages Utilizing Haplotype Variation.</title>
        <authorList>
            <person name="Kaur P."/>
            <person name="Appels R."/>
            <person name="Bayer P.E."/>
            <person name="Keeble-Gagnere G."/>
            <person name="Wang J."/>
            <person name="Hirakawa H."/>
            <person name="Shirasawa K."/>
            <person name="Vercoe P."/>
            <person name="Stefanova K."/>
            <person name="Durmic Z."/>
            <person name="Nichols P."/>
            <person name="Revell C."/>
            <person name="Isobe S.N."/>
            <person name="Edwards D."/>
            <person name="Erskine W."/>
        </authorList>
    </citation>
    <scope>NUCLEOTIDE SEQUENCE [LARGE SCALE GENOMIC DNA]</scope>
    <source>
        <strain evidence="6">cv. Daliak</strain>
    </source>
</reference>
<organism evidence="5 6">
    <name type="scientific">Trifolium subterraneum</name>
    <name type="common">Subterranean clover</name>
    <dbReference type="NCBI Taxonomy" id="3900"/>
    <lineage>
        <taxon>Eukaryota</taxon>
        <taxon>Viridiplantae</taxon>
        <taxon>Streptophyta</taxon>
        <taxon>Embryophyta</taxon>
        <taxon>Tracheophyta</taxon>
        <taxon>Spermatophyta</taxon>
        <taxon>Magnoliopsida</taxon>
        <taxon>eudicotyledons</taxon>
        <taxon>Gunneridae</taxon>
        <taxon>Pentapetalae</taxon>
        <taxon>rosids</taxon>
        <taxon>fabids</taxon>
        <taxon>Fabales</taxon>
        <taxon>Fabaceae</taxon>
        <taxon>Papilionoideae</taxon>
        <taxon>50 kb inversion clade</taxon>
        <taxon>NPAAA clade</taxon>
        <taxon>Hologalegina</taxon>
        <taxon>IRL clade</taxon>
        <taxon>Trifolieae</taxon>
        <taxon>Trifolium</taxon>
    </lineage>
</organism>
<keyword evidence="1" id="KW-0539">Nucleus</keyword>
<feature type="domain" description="HMG box" evidence="4">
    <location>
        <begin position="397"/>
        <end position="465"/>
    </location>
</feature>
<feature type="DNA-binding region" description="HMG box" evidence="1">
    <location>
        <begin position="151"/>
        <end position="219"/>
    </location>
</feature>
<protein>
    <recommendedName>
        <fullName evidence="4">HMG box domain-containing protein</fullName>
    </recommendedName>
</protein>
<dbReference type="GO" id="GO:0005634">
    <property type="term" value="C:nucleus"/>
    <property type="evidence" value="ECO:0007669"/>
    <property type="project" value="UniProtKB-UniRule"/>
</dbReference>
<feature type="compositionally biased region" description="Basic and acidic residues" evidence="3">
    <location>
        <begin position="134"/>
        <end position="152"/>
    </location>
</feature>
<dbReference type="PROSITE" id="PS50118">
    <property type="entry name" value="HMG_BOX_2"/>
    <property type="match status" value="3"/>
</dbReference>
<evidence type="ECO:0000313" key="6">
    <source>
        <dbReference type="Proteomes" id="UP000242715"/>
    </source>
</evidence>
<dbReference type="Proteomes" id="UP000242715">
    <property type="component" value="Unassembled WGS sequence"/>
</dbReference>
<dbReference type="SMART" id="SM00398">
    <property type="entry name" value="HMG"/>
    <property type="match status" value="3"/>
</dbReference>
<dbReference type="SUPFAM" id="SSF47095">
    <property type="entry name" value="HMG-box"/>
    <property type="match status" value="3"/>
</dbReference>
<dbReference type="InterPro" id="IPR009071">
    <property type="entry name" value="HMG_box_dom"/>
</dbReference>
<dbReference type="Gene3D" id="1.10.30.10">
    <property type="entry name" value="High mobility group box domain"/>
    <property type="match status" value="3"/>
</dbReference>
<proteinExistence type="predicted"/>
<feature type="domain" description="HMG box" evidence="4">
    <location>
        <begin position="151"/>
        <end position="219"/>
    </location>
</feature>
<evidence type="ECO:0000256" key="1">
    <source>
        <dbReference type="PROSITE-ProRule" id="PRU00267"/>
    </source>
</evidence>
<feature type="compositionally biased region" description="Basic and acidic residues" evidence="3">
    <location>
        <begin position="386"/>
        <end position="396"/>
    </location>
</feature>
<accession>A0A2Z6MJ32</accession>
<feature type="domain" description="HMG box" evidence="4">
    <location>
        <begin position="267"/>
        <end position="333"/>
    </location>
</feature>
<keyword evidence="2" id="KW-0175">Coiled coil</keyword>
<dbReference type="Pfam" id="PF00505">
    <property type="entry name" value="HMG_box"/>
    <property type="match status" value="3"/>
</dbReference>
<feature type="region of interest" description="Disordered" evidence="3">
    <location>
        <begin position="246"/>
        <end position="273"/>
    </location>
</feature>
<feature type="region of interest" description="Disordered" evidence="3">
    <location>
        <begin position="1"/>
        <end position="73"/>
    </location>
</feature>
<feature type="DNA-binding region" description="HMG box" evidence="1">
    <location>
        <begin position="397"/>
        <end position="465"/>
    </location>
</feature>
<dbReference type="OrthoDB" id="1919336at2759"/>
<feature type="compositionally biased region" description="Polar residues" evidence="3">
    <location>
        <begin position="25"/>
        <end position="43"/>
    </location>
</feature>
<dbReference type="InterPro" id="IPR044601">
    <property type="entry name" value="HMGB6/HMGB13"/>
</dbReference>
<feature type="compositionally biased region" description="Basic and acidic residues" evidence="3">
    <location>
        <begin position="366"/>
        <end position="377"/>
    </location>
</feature>
<evidence type="ECO:0000256" key="2">
    <source>
        <dbReference type="SAM" id="Coils"/>
    </source>
</evidence>
<keyword evidence="6" id="KW-1185">Reference proteome</keyword>
<evidence type="ECO:0000313" key="5">
    <source>
        <dbReference type="EMBL" id="GAU32624.1"/>
    </source>
</evidence>
<feature type="region of interest" description="Disordered" evidence="3">
    <location>
        <begin position="127"/>
        <end position="152"/>
    </location>
</feature>
<dbReference type="AlphaFoldDB" id="A0A2Z6MJ32"/>
<dbReference type="PANTHER" id="PTHR46912:SF1">
    <property type="entry name" value="HIGH MOBILITY GROUP B PROTEIN 13"/>
    <property type="match status" value="1"/>
</dbReference>
<feature type="compositionally biased region" description="Basic and acidic residues" evidence="3">
    <location>
        <begin position="249"/>
        <end position="266"/>
    </location>
</feature>
<dbReference type="CDD" id="cd22006">
    <property type="entry name" value="HMG-box_AtHMGB6-like_rpt1"/>
    <property type="match status" value="1"/>
</dbReference>
<feature type="DNA-binding region" description="HMG box" evidence="1">
    <location>
        <begin position="267"/>
        <end position="333"/>
    </location>
</feature>
<keyword evidence="1" id="KW-0238">DNA-binding</keyword>
<sequence length="479" mass="56532">MADVVAEIPTKKSRGSRKALKEKASSTNDANIVANESTISPLSDQPKKGKAASKKQQPKQQSFEQDLLEMQEKMEQLRLEKEKTEELLKAKDEILKQKDEEIENRGKEQEKLQVELKKLQKLKEFKPTMNLPMVKDKEEKKDKKKNACPEKKRPTPAYMLWVKDQWHEVKKENPEAEFKDISNMLGAKWKTVSAEEKKPYEEKYHAEKEAYLQVITKEKREIEAMKLLEEEQKQKTAMELLEQYMQFKQETEKENKKNKKEKDPLKPKHPLSAYFLFTNDRRAAIRADNKGITEVSKITSEEWKNMTEEQKRPYEEMAKKNKEKYAEEMEAYKQKKEEEAANLMKEEEEHMKLQKHEALQLLKKKEKTENMIKETKLNRQMKKQHSKEDKNSDPNKPKRPPSSYILFTKEARKNILEERPGLGANMLKTLVSLKWKDMSEEDKQVWNGKASEAMDAYKKELEEYNKSIAAKLDQKTDEE</sequence>
<feature type="region of interest" description="Disordered" evidence="3">
    <location>
        <begin position="361"/>
        <end position="405"/>
    </location>
</feature>
<dbReference type="GO" id="GO:0003677">
    <property type="term" value="F:DNA binding"/>
    <property type="evidence" value="ECO:0007669"/>
    <property type="project" value="UniProtKB-UniRule"/>
</dbReference>
<dbReference type="EMBL" id="DF973499">
    <property type="protein sequence ID" value="GAU32624.1"/>
    <property type="molecule type" value="Genomic_DNA"/>
</dbReference>
<feature type="coiled-coil region" evidence="2">
    <location>
        <begin position="447"/>
        <end position="478"/>
    </location>
</feature>
<evidence type="ECO:0000259" key="4">
    <source>
        <dbReference type="PROSITE" id="PS50118"/>
    </source>
</evidence>
<dbReference type="PANTHER" id="PTHR46912">
    <property type="entry name" value="HIGH MOBILITY GROUP B PROTEIN 13"/>
    <property type="match status" value="1"/>
</dbReference>
<name>A0A2Z6MJ32_TRISU</name>
<dbReference type="InterPro" id="IPR036910">
    <property type="entry name" value="HMG_box_dom_sf"/>
</dbReference>
<gene>
    <name evidence="5" type="ORF">TSUD_71720</name>
</gene>
<feature type="compositionally biased region" description="Basic residues" evidence="3">
    <location>
        <begin position="48"/>
        <end position="57"/>
    </location>
</feature>